<comment type="caution">
    <text evidence="1">The sequence shown here is derived from an EMBL/GenBank/DDBJ whole genome shotgun (WGS) entry which is preliminary data.</text>
</comment>
<organism evidence="1 2">
    <name type="scientific">Kibdelosporangium aridum</name>
    <dbReference type="NCBI Taxonomy" id="2030"/>
    <lineage>
        <taxon>Bacteria</taxon>
        <taxon>Bacillati</taxon>
        <taxon>Actinomycetota</taxon>
        <taxon>Actinomycetes</taxon>
        <taxon>Pseudonocardiales</taxon>
        <taxon>Pseudonocardiaceae</taxon>
        <taxon>Kibdelosporangium</taxon>
    </lineage>
</organism>
<sequence length="89" mass="10040">MALDEGAFMITADGRNQYALAEPENALNYVRTTTNTTPHLVWRILGRHEDPVGLSPLLTQCCCEIMPTIGYSVPFRVWWIRLCETVPAC</sequence>
<gene>
    <name evidence="1" type="ORF">DMH04_52685</name>
</gene>
<evidence type="ECO:0000313" key="1">
    <source>
        <dbReference type="EMBL" id="RSM62185.1"/>
    </source>
</evidence>
<protein>
    <submittedName>
        <fullName evidence="1">Uncharacterized protein</fullName>
    </submittedName>
</protein>
<proteinExistence type="predicted"/>
<reference evidence="1 2" key="1">
    <citation type="submission" date="2018-05" db="EMBL/GenBank/DDBJ databases">
        <title>Evolution of GPA BGCs.</title>
        <authorList>
            <person name="Waglechner N."/>
            <person name="Wright G.D."/>
        </authorList>
    </citation>
    <scope>NUCLEOTIDE SEQUENCE [LARGE SCALE GENOMIC DNA]</scope>
    <source>
        <strain evidence="1 2">A82846</strain>
    </source>
</reference>
<evidence type="ECO:0000313" key="2">
    <source>
        <dbReference type="Proteomes" id="UP000287547"/>
    </source>
</evidence>
<accession>A0A428Y3M1</accession>
<name>A0A428Y3M1_KIBAR</name>
<dbReference type="Proteomes" id="UP000287547">
    <property type="component" value="Unassembled WGS sequence"/>
</dbReference>
<dbReference type="AlphaFoldDB" id="A0A428Y3M1"/>
<dbReference type="EMBL" id="QHKI01000106">
    <property type="protein sequence ID" value="RSM62185.1"/>
    <property type="molecule type" value="Genomic_DNA"/>
</dbReference>